<dbReference type="SUPFAM" id="SSF55729">
    <property type="entry name" value="Acyl-CoA N-acyltransferases (Nat)"/>
    <property type="match status" value="1"/>
</dbReference>
<dbReference type="CDD" id="cd04301">
    <property type="entry name" value="NAT_SF"/>
    <property type="match status" value="1"/>
</dbReference>
<feature type="domain" description="N-acetyltransferase" evidence="1">
    <location>
        <begin position="2"/>
        <end position="154"/>
    </location>
</feature>
<keyword evidence="2" id="KW-0808">Transferase</keyword>
<dbReference type="Gene3D" id="3.40.630.30">
    <property type="match status" value="1"/>
</dbReference>
<dbReference type="EMBL" id="JACIVC010000028">
    <property type="protein sequence ID" value="MBB1068800.1"/>
    <property type="molecule type" value="Genomic_DNA"/>
</dbReference>
<sequence>MVEIQKISTKSPDFRNIKQVYNTVFPQNERLPLSFLKMRARAGKAEFCSIYDHQTWVGFFYTVYDQRIAYIFFLAIDPQYHGKGYGSATLAEAKKRYADKILSLSTERPNTHAANNEQRIRRHRFYAKNGFVKTGFYTVEKDNEEFDFMSTQADINPQLYQQLMNRYLTRHHRRYMPFKIIRE</sequence>
<evidence type="ECO:0000313" key="2">
    <source>
        <dbReference type="EMBL" id="MBB1068800.1"/>
    </source>
</evidence>
<evidence type="ECO:0000313" key="3">
    <source>
        <dbReference type="Proteomes" id="UP000518316"/>
    </source>
</evidence>
<proteinExistence type="predicted"/>
<name>A0A7W3Y7C5_9LACO</name>
<dbReference type="Proteomes" id="UP000518316">
    <property type="component" value="Unassembled WGS sequence"/>
</dbReference>
<keyword evidence="3" id="KW-1185">Reference proteome</keyword>
<evidence type="ECO:0000259" key="1">
    <source>
        <dbReference type="PROSITE" id="PS51186"/>
    </source>
</evidence>
<dbReference type="InterPro" id="IPR016181">
    <property type="entry name" value="Acyl_CoA_acyltransferase"/>
</dbReference>
<dbReference type="AlphaFoldDB" id="A0A7W3Y7C5"/>
<dbReference type="RefSeq" id="WP_182597534.1">
    <property type="nucleotide sequence ID" value="NZ_JACIVC010000028.1"/>
</dbReference>
<dbReference type="InterPro" id="IPR000182">
    <property type="entry name" value="GNAT_dom"/>
</dbReference>
<organism evidence="2 3">
    <name type="scientific">Limosilactobacillus albertensis</name>
    <dbReference type="NCBI Taxonomy" id="2759752"/>
    <lineage>
        <taxon>Bacteria</taxon>
        <taxon>Bacillati</taxon>
        <taxon>Bacillota</taxon>
        <taxon>Bacilli</taxon>
        <taxon>Lactobacillales</taxon>
        <taxon>Lactobacillaceae</taxon>
        <taxon>Limosilactobacillus</taxon>
    </lineage>
</organism>
<reference evidence="2 3" key="1">
    <citation type="submission" date="2020-07" db="EMBL/GenBank/DDBJ databases">
        <title>Description of Limosilactobacillus balticus sp. nov., Limosilactobacillus agrestis sp. nov., Limosilactobacillus albertensis sp. nov., Limosilactobacillus rudii sp. nov., Limosilactobacillus fastidiosus sp. nov., five novel Limosilactobacillus species isolated from the vertebrate gastrointestinal tract, and proposal of 6 subspecies of Limosilactobacillus reuteri adapted to the gastrointestinal tract of specific vertebrate hosts.</title>
        <authorList>
            <person name="Li F."/>
            <person name="Cheng C."/>
            <person name="Zheng J."/>
            <person name="Quevedo R.M."/>
            <person name="Li J."/>
            <person name="Roos S."/>
            <person name="Gaenzle M.G."/>
            <person name="Walter J."/>
        </authorList>
    </citation>
    <scope>NUCLEOTIDE SEQUENCE [LARGE SCALE GENOMIC DNA]</scope>
    <source>
        <strain evidence="2 3">RRLNB_1_1</strain>
    </source>
</reference>
<protein>
    <submittedName>
        <fullName evidence="2">GNAT family N-acetyltransferase</fullName>
    </submittedName>
</protein>
<dbReference type="GO" id="GO:0016747">
    <property type="term" value="F:acyltransferase activity, transferring groups other than amino-acyl groups"/>
    <property type="evidence" value="ECO:0007669"/>
    <property type="project" value="InterPro"/>
</dbReference>
<comment type="caution">
    <text evidence="2">The sequence shown here is derived from an EMBL/GenBank/DDBJ whole genome shotgun (WGS) entry which is preliminary data.</text>
</comment>
<dbReference type="PROSITE" id="PS51186">
    <property type="entry name" value="GNAT"/>
    <property type="match status" value="1"/>
</dbReference>
<accession>A0A7W3Y7C5</accession>
<dbReference type="Pfam" id="PF00583">
    <property type="entry name" value="Acetyltransf_1"/>
    <property type="match status" value="1"/>
</dbReference>
<gene>
    <name evidence="2" type="ORF">H5S40_01180</name>
</gene>